<dbReference type="SMART" id="SM00387">
    <property type="entry name" value="HATPase_c"/>
    <property type="match status" value="1"/>
</dbReference>
<reference evidence="12 13" key="1">
    <citation type="submission" date="2020-08" db="EMBL/GenBank/DDBJ databases">
        <title>Aquariorum lacteus gen. nov., sp. nov., a new member of the family Comamonadaceae, isolated from freshwater aquarium.</title>
        <authorList>
            <person name="Chun S.-J."/>
        </authorList>
    </citation>
    <scope>NUCLEOTIDE SEQUENCE [LARGE SCALE GENOMIC DNA]</scope>
    <source>
        <strain evidence="12 13">SJAQ100</strain>
    </source>
</reference>
<dbReference type="EC" id="2.7.13.3" evidence="2"/>
<organism evidence="12 13">
    <name type="scientific">Aquariibacter albus</name>
    <dbReference type="NCBI Taxonomy" id="2759899"/>
    <lineage>
        <taxon>Bacteria</taxon>
        <taxon>Pseudomonadati</taxon>
        <taxon>Pseudomonadota</taxon>
        <taxon>Betaproteobacteria</taxon>
        <taxon>Burkholderiales</taxon>
        <taxon>Sphaerotilaceae</taxon>
        <taxon>Aquariibacter</taxon>
    </lineage>
</organism>
<dbReference type="PANTHER" id="PTHR24421">
    <property type="entry name" value="NITRATE/NITRITE SENSOR PROTEIN NARX-RELATED"/>
    <property type="match status" value="1"/>
</dbReference>
<feature type="transmembrane region" description="Helical" evidence="10">
    <location>
        <begin position="20"/>
        <end position="40"/>
    </location>
</feature>
<dbReference type="Gene3D" id="3.30.565.10">
    <property type="entry name" value="Histidine kinase-like ATPase, C-terminal domain"/>
    <property type="match status" value="1"/>
</dbReference>
<keyword evidence="10" id="KW-1133">Transmembrane helix</keyword>
<dbReference type="GO" id="GO:0046983">
    <property type="term" value="F:protein dimerization activity"/>
    <property type="evidence" value="ECO:0007669"/>
    <property type="project" value="InterPro"/>
</dbReference>
<keyword evidence="7" id="KW-0067">ATP-binding</keyword>
<dbReference type="InterPro" id="IPR050482">
    <property type="entry name" value="Sensor_HK_TwoCompSys"/>
</dbReference>
<dbReference type="EMBL" id="JACIVI010000001">
    <property type="protein sequence ID" value="MBB1161613.1"/>
    <property type="molecule type" value="Genomic_DNA"/>
</dbReference>
<dbReference type="GO" id="GO:0016020">
    <property type="term" value="C:membrane"/>
    <property type="evidence" value="ECO:0007669"/>
    <property type="project" value="InterPro"/>
</dbReference>
<dbReference type="Proteomes" id="UP000586093">
    <property type="component" value="Unassembled WGS sequence"/>
</dbReference>
<keyword evidence="10" id="KW-0812">Transmembrane</keyword>
<evidence type="ECO:0000256" key="9">
    <source>
        <dbReference type="SAM" id="MobiDB-lite"/>
    </source>
</evidence>
<evidence type="ECO:0000313" key="13">
    <source>
        <dbReference type="Proteomes" id="UP000586093"/>
    </source>
</evidence>
<keyword evidence="10" id="KW-0472">Membrane</keyword>
<gene>
    <name evidence="12" type="ORF">H4F90_06435</name>
</gene>
<comment type="catalytic activity">
    <reaction evidence="1">
        <text>ATP + protein L-histidine = ADP + protein N-phospho-L-histidine.</text>
        <dbReference type="EC" id="2.7.13.3"/>
    </reaction>
</comment>
<dbReference type="GO" id="GO:0005524">
    <property type="term" value="F:ATP binding"/>
    <property type="evidence" value="ECO:0007669"/>
    <property type="project" value="UniProtKB-KW"/>
</dbReference>
<proteinExistence type="predicted"/>
<keyword evidence="6" id="KW-0418">Kinase</keyword>
<evidence type="ECO:0000256" key="2">
    <source>
        <dbReference type="ARBA" id="ARBA00012438"/>
    </source>
</evidence>
<dbReference type="AlphaFoldDB" id="A0A839HIC6"/>
<sequence length="491" mass="51953">MTPSATPLPPLDLRARLMGWLGLGALLWLAIALLLTAFTLRRGVAEESAGADALTELLILAGEAHLDPRPELLAQLDALVASEQVRHLLVRWAPEAQAAAPEAGGGPVAGAGPAEQTTGPVIWLARRLGLVEAVAAPALSHRIPVGGRVLLLSPDPHAEIDEIVDDSLPLMLAWLLIGLAMTAGVGAIVARALAPARELCAGLLRLEGGAPTPGFGRFRLREYAAIAEGIEHMALRLGQAHRAQQRLTQRLIGLQEEERRALARDLHDELGQHLTGMAAQVALLQRHADKLSPARVQASAEALQAELRCVSQQLRQLLSQLRPHGLSAAGLPDELALLVEHWRARCPDVAIELHVAEPLPAIDDEAVLVLYRGLQEGLTNVFRHSQARELRVQLAADPSGPLALRIVDDGCGLPPEDARSEGTGLLAMRERAARVGGQLLLEPAGGPPGRPGLALTLTVPCRVPSEPPGAAAPGGAFPFEEESPRDPRPAA</sequence>
<dbReference type="GO" id="GO:0000155">
    <property type="term" value="F:phosphorelay sensor kinase activity"/>
    <property type="evidence" value="ECO:0007669"/>
    <property type="project" value="InterPro"/>
</dbReference>
<feature type="compositionally biased region" description="Basic and acidic residues" evidence="9">
    <location>
        <begin position="482"/>
        <end position="491"/>
    </location>
</feature>
<keyword evidence="5" id="KW-0547">Nucleotide-binding</keyword>
<evidence type="ECO:0000313" key="12">
    <source>
        <dbReference type="EMBL" id="MBB1161613.1"/>
    </source>
</evidence>
<dbReference type="InterPro" id="IPR036890">
    <property type="entry name" value="HATPase_C_sf"/>
</dbReference>
<keyword evidence="13" id="KW-1185">Reference proteome</keyword>
<comment type="caution">
    <text evidence="12">The sequence shown here is derived from an EMBL/GenBank/DDBJ whole genome shotgun (WGS) entry which is preliminary data.</text>
</comment>
<protein>
    <recommendedName>
        <fullName evidence="2">histidine kinase</fullName>
        <ecNumber evidence="2">2.7.13.3</ecNumber>
    </recommendedName>
</protein>
<dbReference type="PROSITE" id="PS50109">
    <property type="entry name" value="HIS_KIN"/>
    <property type="match status" value="1"/>
</dbReference>
<evidence type="ECO:0000256" key="4">
    <source>
        <dbReference type="ARBA" id="ARBA00022679"/>
    </source>
</evidence>
<evidence type="ECO:0000256" key="7">
    <source>
        <dbReference type="ARBA" id="ARBA00022840"/>
    </source>
</evidence>
<name>A0A839HIC6_9BURK</name>
<feature type="region of interest" description="Disordered" evidence="9">
    <location>
        <begin position="464"/>
        <end position="491"/>
    </location>
</feature>
<accession>A0A839HIC6</accession>
<keyword evidence="3" id="KW-0597">Phosphoprotein</keyword>
<dbReference type="Pfam" id="PF07730">
    <property type="entry name" value="HisKA_3"/>
    <property type="match status" value="1"/>
</dbReference>
<feature type="domain" description="Histidine kinase" evidence="11">
    <location>
        <begin position="265"/>
        <end position="463"/>
    </location>
</feature>
<dbReference type="RefSeq" id="WP_182662528.1">
    <property type="nucleotide sequence ID" value="NZ_JACIVI010000001.1"/>
</dbReference>
<evidence type="ECO:0000256" key="8">
    <source>
        <dbReference type="ARBA" id="ARBA00023012"/>
    </source>
</evidence>
<feature type="transmembrane region" description="Helical" evidence="10">
    <location>
        <begin position="172"/>
        <end position="194"/>
    </location>
</feature>
<dbReference type="InterPro" id="IPR011712">
    <property type="entry name" value="Sig_transdc_His_kin_sub3_dim/P"/>
</dbReference>
<keyword evidence="4" id="KW-0808">Transferase</keyword>
<dbReference type="InterPro" id="IPR005467">
    <property type="entry name" value="His_kinase_dom"/>
</dbReference>
<evidence type="ECO:0000256" key="5">
    <source>
        <dbReference type="ARBA" id="ARBA00022741"/>
    </source>
</evidence>
<keyword evidence="8" id="KW-0902">Two-component regulatory system</keyword>
<evidence type="ECO:0000256" key="6">
    <source>
        <dbReference type="ARBA" id="ARBA00022777"/>
    </source>
</evidence>
<dbReference type="Gene3D" id="1.20.5.1930">
    <property type="match status" value="1"/>
</dbReference>
<evidence type="ECO:0000256" key="1">
    <source>
        <dbReference type="ARBA" id="ARBA00000085"/>
    </source>
</evidence>
<evidence type="ECO:0000256" key="10">
    <source>
        <dbReference type="SAM" id="Phobius"/>
    </source>
</evidence>
<evidence type="ECO:0000259" key="11">
    <source>
        <dbReference type="PROSITE" id="PS50109"/>
    </source>
</evidence>
<feature type="compositionally biased region" description="Low complexity" evidence="9">
    <location>
        <begin position="468"/>
        <end position="478"/>
    </location>
</feature>
<dbReference type="PANTHER" id="PTHR24421:SF10">
    <property type="entry name" value="NITRATE_NITRITE SENSOR PROTEIN NARQ"/>
    <property type="match status" value="1"/>
</dbReference>
<dbReference type="CDD" id="cd16917">
    <property type="entry name" value="HATPase_UhpB-NarQ-NarX-like"/>
    <property type="match status" value="1"/>
</dbReference>
<dbReference type="InterPro" id="IPR003594">
    <property type="entry name" value="HATPase_dom"/>
</dbReference>
<dbReference type="Pfam" id="PF02518">
    <property type="entry name" value="HATPase_c"/>
    <property type="match status" value="1"/>
</dbReference>
<evidence type="ECO:0000256" key="3">
    <source>
        <dbReference type="ARBA" id="ARBA00022553"/>
    </source>
</evidence>
<dbReference type="SUPFAM" id="SSF55874">
    <property type="entry name" value="ATPase domain of HSP90 chaperone/DNA topoisomerase II/histidine kinase"/>
    <property type="match status" value="1"/>
</dbReference>